<feature type="compositionally biased region" description="Pro residues" evidence="1">
    <location>
        <begin position="9"/>
        <end position="21"/>
    </location>
</feature>
<feature type="region of interest" description="Disordered" evidence="1">
    <location>
        <begin position="1"/>
        <end position="73"/>
    </location>
</feature>
<reference evidence="3" key="1">
    <citation type="submission" date="2019-03" db="EMBL/GenBank/DDBJ databases">
        <title>WGS assembly of Setaria viridis.</title>
        <authorList>
            <person name="Huang P."/>
            <person name="Jenkins J."/>
            <person name="Grimwood J."/>
            <person name="Barry K."/>
            <person name="Healey A."/>
            <person name="Mamidi S."/>
            <person name="Sreedasyam A."/>
            <person name="Shu S."/>
            <person name="Feldman M."/>
            <person name="Wu J."/>
            <person name="Yu Y."/>
            <person name="Chen C."/>
            <person name="Johnson J."/>
            <person name="Rokhsar D."/>
            <person name="Baxter I."/>
            <person name="Schmutz J."/>
            <person name="Brutnell T."/>
            <person name="Kellogg E."/>
        </authorList>
    </citation>
    <scope>NUCLEOTIDE SEQUENCE [LARGE SCALE GENOMIC DNA]</scope>
</reference>
<dbReference type="SUPFAM" id="SSF57667">
    <property type="entry name" value="beta-beta-alpha zinc fingers"/>
    <property type="match status" value="3"/>
</dbReference>
<dbReference type="Gramene" id="TKW33194">
    <property type="protein sequence ID" value="TKW33194"/>
    <property type="gene ID" value="SEVIR_2G216700v2"/>
</dbReference>
<evidence type="ECO:0000256" key="1">
    <source>
        <dbReference type="SAM" id="MobiDB-lite"/>
    </source>
</evidence>
<sequence length="390" mass="43401">MRVAACPLRRPPLCRPPPPPSRQGSYSRGIRPRAAAMRPATSRRSHPCSSAPVSDTRPSSSSSSAPTPWPFLTAAPPRGDSMLVIRDALQAQLQKDRLRQEIIEAELAKIDRAMALRPATLNCISDVQQGKPVSCSLTEEFMMHRGFLGAGHDLKKKDERHGSLEMKPWNPVMGMGYRLGECSTDGKAGQESKMQESNETKQPRPRSLTWELTEVTLPVNQPKAPQRWSCTVCQVEATSEHNLQEHFAGQKHQANVASLESRNNGGRQQTAIRALQQEESKSTAMDYVYVRPPSAGGKLPLNGSRSNVASSVMARHMMSLYFCKVCNVQCSSEVMFEDHLRGKKHRGKMRKLKVRTFCKVCNLQCHSDEMLADHLAGKKHQKKARVMGLI</sequence>
<dbReference type="Gene3D" id="3.30.160.60">
    <property type="entry name" value="Classic Zinc Finger"/>
    <property type="match status" value="3"/>
</dbReference>
<feature type="compositionally biased region" description="Low complexity" evidence="1">
    <location>
        <begin position="49"/>
        <end position="66"/>
    </location>
</feature>
<feature type="compositionally biased region" description="Basic and acidic residues" evidence="1">
    <location>
        <begin position="188"/>
        <end position="202"/>
    </location>
</feature>
<dbReference type="GO" id="GO:0003676">
    <property type="term" value="F:nucleic acid binding"/>
    <property type="evidence" value="ECO:0007669"/>
    <property type="project" value="InterPro"/>
</dbReference>
<dbReference type="Proteomes" id="UP000298652">
    <property type="component" value="Chromosome 2"/>
</dbReference>
<accession>A0A4U6VW13</accession>
<organism evidence="3 4">
    <name type="scientific">Setaria viridis</name>
    <name type="common">Green bristlegrass</name>
    <name type="synonym">Setaria italica subsp. viridis</name>
    <dbReference type="NCBI Taxonomy" id="4556"/>
    <lineage>
        <taxon>Eukaryota</taxon>
        <taxon>Viridiplantae</taxon>
        <taxon>Streptophyta</taxon>
        <taxon>Embryophyta</taxon>
        <taxon>Tracheophyta</taxon>
        <taxon>Spermatophyta</taxon>
        <taxon>Magnoliopsida</taxon>
        <taxon>Liliopsida</taxon>
        <taxon>Poales</taxon>
        <taxon>Poaceae</taxon>
        <taxon>PACMAD clade</taxon>
        <taxon>Panicoideae</taxon>
        <taxon>Panicodae</taxon>
        <taxon>Paniceae</taxon>
        <taxon>Cenchrinae</taxon>
        <taxon>Setaria</taxon>
    </lineage>
</organism>
<proteinExistence type="predicted"/>
<dbReference type="GO" id="GO:0008270">
    <property type="term" value="F:zinc ion binding"/>
    <property type="evidence" value="ECO:0007669"/>
    <property type="project" value="InterPro"/>
</dbReference>
<dbReference type="OMA" id="YGKKHQA"/>
<dbReference type="SMART" id="SM00355">
    <property type="entry name" value="ZnF_C2H2"/>
    <property type="match status" value="3"/>
</dbReference>
<dbReference type="InterPro" id="IPR036236">
    <property type="entry name" value="Znf_C2H2_sf"/>
</dbReference>
<feature type="region of interest" description="Disordered" evidence="1">
    <location>
        <begin position="183"/>
        <end position="206"/>
    </location>
</feature>
<dbReference type="InterPro" id="IPR013087">
    <property type="entry name" value="Znf_C2H2_type"/>
</dbReference>
<feature type="domain" description="C2H2-type" evidence="2">
    <location>
        <begin position="323"/>
        <end position="345"/>
    </location>
</feature>
<dbReference type="InterPro" id="IPR003604">
    <property type="entry name" value="Matrin/U1-like-C_Znf_C2H2"/>
</dbReference>
<protein>
    <recommendedName>
        <fullName evidence="2">C2H2-type domain-containing protein</fullName>
    </recommendedName>
</protein>
<evidence type="ECO:0000313" key="3">
    <source>
        <dbReference type="EMBL" id="TKW33194.1"/>
    </source>
</evidence>
<dbReference type="PANTHER" id="PTHR47487:SF9">
    <property type="entry name" value="OS09G0421700 PROTEIN"/>
    <property type="match status" value="1"/>
</dbReference>
<dbReference type="AlphaFoldDB" id="A0A4U6VW13"/>
<evidence type="ECO:0000259" key="2">
    <source>
        <dbReference type="PROSITE" id="PS00028"/>
    </source>
</evidence>
<dbReference type="Pfam" id="PF12874">
    <property type="entry name" value="zf-met"/>
    <property type="match status" value="3"/>
</dbReference>
<evidence type="ECO:0000313" key="4">
    <source>
        <dbReference type="Proteomes" id="UP000298652"/>
    </source>
</evidence>
<dbReference type="PROSITE" id="PS00028">
    <property type="entry name" value="ZINC_FINGER_C2H2_1"/>
    <property type="match status" value="1"/>
</dbReference>
<name>A0A4U6VW13_SETVI</name>
<keyword evidence="4" id="KW-1185">Reference proteome</keyword>
<dbReference type="SMART" id="SM00451">
    <property type="entry name" value="ZnF_U1"/>
    <property type="match status" value="3"/>
</dbReference>
<dbReference type="EMBL" id="CM016553">
    <property type="protein sequence ID" value="TKW33194.1"/>
    <property type="molecule type" value="Genomic_DNA"/>
</dbReference>
<gene>
    <name evidence="3" type="ORF">SEVIR_2G216700v2</name>
</gene>
<dbReference type="PANTHER" id="PTHR47487">
    <property type="entry name" value="OS06G0651300 PROTEIN-RELATED"/>
    <property type="match status" value="1"/>
</dbReference>